<gene>
    <name evidence="2" type="ORF">DES54_101140</name>
</gene>
<evidence type="ECO:0000313" key="3">
    <source>
        <dbReference type="Proteomes" id="UP000253046"/>
    </source>
</evidence>
<keyword evidence="1" id="KW-0812">Transmembrane</keyword>
<evidence type="ECO:0000313" key="2">
    <source>
        <dbReference type="EMBL" id="RBP67620.1"/>
    </source>
</evidence>
<feature type="transmembrane region" description="Helical" evidence="1">
    <location>
        <begin position="21"/>
        <end position="43"/>
    </location>
</feature>
<comment type="caution">
    <text evidence="2">The sequence shown here is derived from an EMBL/GenBank/DDBJ whole genome shotgun (WGS) entry which is preliminary data.</text>
</comment>
<keyword evidence="1" id="KW-1133">Transmembrane helix</keyword>
<accession>A0A366IBK0</accession>
<organism evidence="2 3">
    <name type="scientific">Brenneria salicis ATCC 15712 = DSM 30166</name>
    <dbReference type="NCBI Taxonomy" id="714314"/>
    <lineage>
        <taxon>Bacteria</taxon>
        <taxon>Pseudomonadati</taxon>
        <taxon>Pseudomonadota</taxon>
        <taxon>Gammaproteobacteria</taxon>
        <taxon>Enterobacterales</taxon>
        <taxon>Pectobacteriaceae</taxon>
        <taxon>Brenneria</taxon>
    </lineage>
</organism>
<proteinExistence type="predicted"/>
<name>A0A366IBK0_9GAMM</name>
<protein>
    <submittedName>
        <fullName evidence="2">Uncharacterized protein</fullName>
    </submittedName>
</protein>
<evidence type="ECO:0000256" key="1">
    <source>
        <dbReference type="SAM" id="Phobius"/>
    </source>
</evidence>
<dbReference type="Proteomes" id="UP000253046">
    <property type="component" value="Unassembled WGS sequence"/>
</dbReference>
<sequence length="50" mass="5493">MLNIITGVISGWLLLGWPPPFSLYSVLLLAKVMLVLLLVSYFATLSPYPA</sequence>
<dbReference type="RefSeq" id="WP_169050465.1">
    <property type="nucleotide sequence ID" value="NZ_AGJP01000001.1"/>
</dbReference>
<keyword evidence="1" id="KW-0472">Membrane</keyword>
<keyword evidence="3" id="KW-1185">Reference proteome</keyword>
<dbReference type="AlphaFoldDB" id="A0A366IBK0"/>
<dbReference type="EMBL" id="QNRY01000001">
    <property type="protein sequence ID" value="RBP67620.1"/>
    <property type="molecule type" value="Genomic_DNA"/>
</dbReference>
<reference evidence="2 3" key="1">
    <citation type="submission" date="2018-06" db="EMBL/GenBank/DDBJ databases">
        <title>Genomic Encyclopedia of Type Strains, Phase IV (KMG-IV): sequencing the most valuable type-strain genomes for metagenomic binning, comparative biology and taxonomic classification.</title>
        <authorList>
            <person name="Goeker M."/>
        </authorList>
    </citation>
    <scope>NUCLEOTIDE SEQUENCE [LARGE SCALE GENOMIC DNA]</scope>
    <source>
        <strain evidence="2 3">DSM 30166</strain>
    </source>
</reference>